<dbReference type="InterPro" id="IPR029069">
    <property type="entry name" value="HotDog_dom_sf"/>
</dbReference>
<gene>
    <name evidence="15" type="primary">LOC105049016</name>
</gene>
<keyword evidence="8" id="KW-0809">Transit peptide</keyword>
<evidence type="ECO:0000256" key="3">
    <source>
        <dbReference type="ARBA" id="ARBA00022516"/>
    </source>
</evidence>
<evidence type="ECO:0000256" key="1">
    <source>
        <dbReference type="ARBA" id="ARBA00004229"/>
    </source>
</evidence>
<evidence type="ECO:0000256" key="2">
    <source>
        <dbReference type="ARBA" id="ARBA00006500"/>
    </source>
</evidence>
<keyword evidence="6 11" id="KW-0378">Hydrolase</keyword>
<proteinExistence type="inferred from homology"/>
<organism evidence="14 15">
    <name type="scientific">Elaeis guineensis var. tenera</name>
    <name type="common">Oil palm</name>
    <dbReference type="NCBI Taxonomy" id="51953"/>
    <lineage>
        <taxon>Eukaryota</taxon>
        <taxon>Viridiplantae</taxon>
        <taxon>Streptophyta</taxon>
        <taxon>Embryophyta</taxon>
        <taxon>Tracheophyta</taxon>
        <taxon>Spermatophyta</taxon>
        <taxon>Magnoliopsida</taxon>
        <taxon>Liliopsida</taxon>
        <taxon>Arecaceae</taxon>
        <taxon>Arecoideae</taxon>
        <taxon>Cocoseae</taxon>
        <taxon>Elaeidinae</taxon>
        <taxon>Elaeis</taxon>
    </lineage>
</organism>
<dbReference type="GO" id="GO:0009507">
    <property type="term" value="C:chloroplast"/>
    <property type="evidence" value="ECO:0007669"/>
    <property type="project" value="UniProtKB-SubCell"/>
</dbReference>
<evidence type="ECO:0000256" key="8">
    <source>
        <dbReference type="ARBA" id="ARBA00022946"/>
    </source>
</evidence>
<name>A0A6I9RI30_ELAGV</name>
<evidence type="ECO:0000256" key="9">
    <source>
        <dbReference type="ARBA" id="ARBA00023098"/>
    </source>
</evidence>
<reference evidence="15" key="1">
    <citation type="submission" date="2025-08" db="UniProtKB">
        <authorList>
            <consortium name="RefSeq"/>
        </authorList>
    </citation>
    <scope>IDENTIFICATION</scope>
</reference>
<accession>A0A6I9RI30</accession>
<evidence type="ECO:0000259" key="13">
    <source>
        <dbReference type="Pfam" id="PF20791"/>
    </source>
</evidence>
<dbReference type="KEGG" id="egu:105049016"/>
<evidence type="ECO:0000256" key="6">
    <source>
        <dbReference type="ARBA" id="ARBA00022801"/>
    </source>
</evidence>
<sequence>MMATTARSSSISLCLRRWEAGKIEGVPKVGVVVGWARKREVRGLCVKGDGDGYQVSVDTVNGRKVNGVVHGSDASLYVGRGMGLGAEDGGGMVSVDSFKLGRFVEDRFVYRQAFVIRSYEIGPDETATMETLMNLLQETALNHVMSSGLASDGFGATHEMNLRKLIWVVTRINIQVDKYSRWGDVVEIDTWVAASGKNGMRRDWIIRDYNTKRIIARATSKWVMMNRETRMLSKIPEQVKEEVRPFYLDRKVIHESSDDKIDKLTDETAENIISGLAPRWSDMDVNQHVNNVKYIGWILESVPMNVLEDYHLTSITLQYRRECRQSQLLESLTSMTTSDTEENATRTSLCKPDLGSTHLLRLQEDKAEVIRARAEWRRKQQA</sequence>
<feature type="domain" description="Acyl-ACP thioesterase N-terminal hotdog" evidence="12">
    <location>
        <begin position="109"/>
        <end position="241"/>
    </location>
</feature>
<evidence type="ECO:0000313" key="15">
    <source>
        <dbReference type="RefSeq" id="XP_010926853.2"/>
    </source>
</evidence>
<keyword evidence="14" id="KW-1185">Reference proteome</keyword>
<keyword evidence="3 11" id="KW-0444">Lipid biosynthesis</keyword>
<evidence type="ECO:0000256" key="5">
    <source>
        <dbReference type="ARBA" id="ARBA00022640"/>
    </source>
</evidence>
<dbReference type="PANTHER" id="PTHR31727">
    <property type="entry name" value="OLEOYL-ACYL CARRIER PROTEIN THIOESTERASE 1, CHLOROPLASTIC"/>
    <property type="match status" value="1"/>
</dbReference>
<dbReference type="RefSeq" id="XP_010926853.2">
    <property type="nucleotide sequence ID" value="XM_010928551.3"/>
</dbReference>
<comment type="similarity">
    <text evidence="2 11">Belongs to the acyl-ACP thioesterase family.</text>
</comment>
<dbReference type="CDD" id="cd00586">
    <property type="entry name" value="4HBT"/>
    <property type="match status" value="1"/>
</dbReference>
<dbReference type="InterPro" id="IPR049427">
    <property type="entry name" value="Acyl-ACP_TE_C"/>
</dbReference>
<dbReference type="GO" id="GO:0016297">
    <property type="term" value="F:fatty acyl-[ACP] hydrolase activity"/>
    <property type="evidence" value="ECO:0007669"/>
    <property type="project" value="InterPro"/>
</dbReference>
<feature type="domain" description="Acyl-ACP thioesterase-like C-terminal" evidence="13">
    <location>
        <begin position="268"/>
        <end position="377"/>
    </location>
</feature>
<dbReference type="PANTHER" id="PTHR31727:SF5">
    <property type="entry name" value="ACYL-[ACYL-CARRIER-PROTEIN] HYDROLASE"/>
    <property type="match status" value="1"/>
</dbReference>
<keyword evidence="9 11" id="KW-0443">Lipid metabolism</keyword>
<dbReference type="Pfam" id="PF01643">
    <property type="entry name" value="Acyl-ACP_TE"/>
    <property type="match status" value="1"/>
</dbReference>
<comment type="function">
    <text evidence="11">Plays an essential role in chain termination during de novo fatty acid synthesis.</text>
</comment>
<keyword evidence="7 11" id="KW-0276">Fatty acid metabolism</keyword>
<dbReference type="OrthoDB" id="618395at2759"/>
<keyword evidence="10 11" id="KW-0275">Fatty acid biosynthesis</keyword>
<dbReference type="Pfam" id="PF20791">
    <property type="entry name" value="Acyl-ACP_TE_C"/>
    <property type="match status" value="1"/>
</dbReference>
<protein>
    <recommendedName>
        <fullName evidence="11">Acyl-[acyl-carrier-protein] hydrolase</fullName>
        <ecNumber evidence="11">3.1.2.-</ecNumber>
    </recommendedName>
</protein>
<dbReference type="GeneID" id="105049016"/>
<dbReference type="AlphaFoldDB" id="A0A6I9RI30"/>
<dbReference type="GO" id="GO:0000036">
    <property type="term" value="F:acyl carrier activity"/>
    <property type="evidence" value="ECO:0007669"/>
    <property type="project" value="TreeGrafter"/>
</dbReference>
<evidence type="ECO:0000313" key="14">
    <source>
        <dbReference type="Proteomes" id="UP000504607"/>
    </source>
</evidence>
<dbReference type="Proteomes" id="UP000504607">
    <property type="component" value="Chromosome 7"/>
</dbReference>
<dbReference type="SUPFAM" id="SSF54637">
    <property type="entry name" value="Thioesterase/thiol ester dehydrase-isomerase"/>
    <property type="match status" value="2"/>
</dbReference>
<evidence type="ECO:0000256" key="7">
    <source>
        <dbReference type="ARBA" id="ARBA00022832"/>
    </source>
</evidence>
<dbReference type="EC" id="3.1.2.-" evidence="11"/>
<dbReference type="InParanoid" id="A0A6I9RI30"/>
<dbReference type="InterPro" id="IPR045023">
    <property type="entry name" value="FATA/B"/>
</dbReference>
<keyword evidence="5 11" id="KW-0934">Plastid</keyword>
<evidence type="ECO:0000256" key="10">
    <source>
        <dbReference type="ARBA" id="ARBA00023160"/>
    </source>
</evidence>
<evidence type="ECO:0000256" key="4">
    <source>
        <dbReference type="ARBA" id="ARBA00022528"/>
    </source>
</evidence>
<dbReference type="Gene3D" id="3.10.129.10">
    <property type="entry name" value="Hotdog Thioesterase"/>
    <property type="match status" value="1"/>
</dbReference>
<evidence type="ECO:0000259" key="12">
    <source>
        <dbReference type="Pfam" id="PF01643"/>
    </source>
</evidence>
<comment type="subcellular location">
    <subcellularLocation>
        <location evidence="1 11">Plastid</location>
        <location evidence="1 11">Chloroplast</location>
    </subcellularLocation>
</comment>
<keyword evidence="4 11" id="KW-0150">Chloroplast</keyword>
<dbReference type="FunFam" id="3.10.129.10:FF:000014">
    <property type="entry name" value="Acyl-[acyl-carrier-protein] hydrolase"/>
    <property type="match status" value="1"/>
</dbReference>
<dbReference type="InterPro" id="IPR002864">
    <property type="entry name" value="Acyl-ACP_thioesterase_NHD"/>
</dbReference>
<evidence type="ECO:0000256" key="11">
    <source>
        <dbReference type="RuleBase" id="RU363096"/>
    </source>
</evidence>